<dbReference type="PANTHER" id="PTHR36888">
    <property type="entry name" value="TETRATRICOPEPTIDE-LIKE HELICAL DOMAIN-CONTAINING PROTEIN-RELATED"/>
    <property type="match status" value="1"/>
</dbReference>
<evidence type="ECO:0000313" key="3">
    <source>
        <dbReference type="Proteomes" id="UP000886520"/>
    </source>
</evidence>
<dbReference type="Proteomes" id="UP000886520">
    <property type="component" value="Chromosome 13"/>
</dbReference>
<dbReference type="AlphaFoldDB" id="A0A9D4UNI8"/>
<name>A0A9D4UNI8_ADICA</name>
<dbReference type="OrthoDB" id="552664at2759"/>
<organism evidence="2 3">
    <name type="scientific">Adiantum capillus-veneris</name>
    <name type="common">Maidenhair fern</name>
    <dbReference type="NCBI Taxonomy" id="13818"/>
    <lineage>
        <taxon>Eukaryota</taxon>
        <taxon>Viridiplantae</taxon>
        <taxon>Streptophyta</taxon>
        <taxon>Embryophyta</taxon>
        <taxon>Tracheophyta</taxon>
        <taxon>Polypodiopsida</taxon>
        <taxon>Polypodiidae</taxon>
        <taxon>Polypodiales</taxon>
        <taxon>Pteridineae</taxon>
        <taxon>Pteridaceae</taxon>
        <taxon>Vittarioideae</taxon>
        <taxon>Adiantum</taxon>
    </lineage>
</organism>
<evidence type="ECO:0000313" key="2">
    <source>
        <dbReference type="EMBL" id="KAI5071091.1"/>
    </source>
</evidence>
<protein>
    <submittedName>
        <fullName evidence="2">Uncharacterized protein</fullName>
    </submittedName>
</protein>
<dbReference type="EMBL" id="JABFUD020000013">
    <property type="protein sequence ID" value="KAI5071091.1"/>
    <property type="molecule type" value="Genomic_DNA"/>
</dbReference>
<reference evidence="2" key="1">
    <citation type="submission" date="2021-01" db="EMBL/GenBank/DDBJ databases">
        <title>Adiantum capillus-veneris genome.</title>
        <authorList>
            <person name="Fang Y."/>
            <person name="Liao Q."/>
        </authorList>
    </citation>
    <scope>NUCLEOTIDE SEQUENCE</scope>
    <source>
        <strain evidence="2">H3</strain>
        <tissue evidence="2">Leaf</tissue>
    </source>
</reference>
<feature type="region of interest" description="Disordered" evidence="1">
    <location>
        <begin position="656"/>
        <end position="678"/>
    </location>
</feature>
<keyword evidence="3" id="KW-1185">Reference proteome</keyword>
<dbReference type="PANTHER" id="PTHR36888:SF2">
    <property type="entry name" value="TETRATRICOPEPTIDE REPEAT (TPR)-LIKE SUPERFAMILY PROTEIN"/>
    <property type="match status" value="1"/>
</dbReference>
<comment type="caution">
    <text evidence="2">The sequence shown here is derived from an EMBL/GenBank/DDBJ whole genome shotgun (WGS) entry which is preliminary data.</text>
</comment>
<feature type="compositionally biased region" description="Basic and acidic residues" evidence="1">
    <location>
        <begin position="656"/>
        <end position="666"/>
    </location>
</feature>
<sequence>MKPCGHGGSSSSSHTPTLQLSHPFAAHKPVPCSFPSLSSVRQIAGKDHASLLWGRVHRSSSKPLRITVFLHNKDGGDAKTYADGLYPNVNLLLWEFLQRWGSPAAVGAMVGSIVARKALVFVVSFSFVLLMAVHKAMESEVIHLKGESCIFQRQRREIAKELALGSAFRHRSDPKQSEVNQMSAVGEDKLSVNTSVDKLKQEALLGMPGRVPSTKQSSAAATEVSLDLGLVFPLKERKGIAVSDAHNLNVASVKVSESESRISRNKYIDYWMEQDPVRPVSSGDVEEQESDVLSKTLQYQKGGLVQRAGQDFEKETAFKELSPYPGRKNFHSDECPSRVNNEVSFVKAGSMTDISVKVNDGEGFTEHANAMKNHGQVTGWKDSKDKARLNRSQNALLGASVKNDSVVEQAVALIGSTKELAFVREDADLHVLTGLSRSFNNGEFQKLMTNGETALRHGKAGLFGKIEVGEAETMLYKAADYFSSAVALDLSSIEAVGFWGNTLLVHGELKLMLSRELRHLISTPDVISPCWIRHTKGMEAHEKSNRAKLQRTFQTVCEECEELLIQAGRKYRRVLSISNSEVRALYNWGLALCFRAQLIAEEGGQDAREAADRIYLAAIDKFEAMMGISQRYAPGAMLNWGLILKDRSRLRPSELKELSERQELQSKRTMKPFFDDSH</sequence>
<proteinExistence type="predicted"/>
<gene>
    <name evidence="2" type="ORF">GOP47_0013342</name>
</gene>
<accession>A0A9D4UNI8</accession>
<evidence type="ECO:0000256" key="1">
    <source>
        <dbReference type="SAM" id="MobiDB-lite"/>
    </source>
</evidence>